<keyword evidence="2 4" id="KW-0238">DNA-binding</keyword>
<evidence type="ECO:0000256" key="4">
    <source>
        <dbReference type="PROSITE-ProRule" id="PRU00335"/>
    </source>
</evidence>
<proteinExistence type="predicted"/>
<accession>A0ABS2VNR9</accession>
<dbReference type="PANTHER" id="PTHR30055:SF234">
    <property type="entry name" value="HTH-TYPE TRANSCRIPTIONAL REGULATOR BETI"/>
    <property type="match status" value="1"/>
</dbReference>
<reference evidence="6 7" key="1">
    <citation type="submission" date="2021-02" db="EMBL/GenBank/DDBJ databases">
        <title>Whole genome sequencing of Streptomyces actuosus VRA1.</title>
        <authorList>
            <person name="Sen G."/>
            <person name="Sen A."/>
        </authorList>
    </citation>
    <scope>NUCLEOTIDE SEQUENCE [LARGE SCALE GENOMIC DNA]</scope>
    <source>
        <strain evidence="6 7">VRA1</strain>
    </source>
</reference>
<dbReference type="PRINTS" id="PR00455">
    <property type="entry name" value="HTHTETR"/>
</dbReference>
<dbReference type="InterPro" id="IPR009057">
    <property type="entry name" value="Homeodomain-like_sf"/>
</dbReference>
<organism evidence="6 7">
    <name type="scientific">Streptomyces actuosus</name>
    <dbReference type="NCBI Taxonomy" id="1885"/>
    <lineage>
        <taxon>Bacteria</taxon>
        <taxon>Bacillati</taxon>
        <taxon>Actinomycetota</taxon>
        <taxon>Actinomycetes</taxon>
        <taxon>Kitasatosporales</taxon>
        <taxon>Streptomycetaceae</taxon>
        <taxon>Streptomyces</taxon>
    </lineage>
</organism>
<keyword evidence="1" id="KW-0805">Transcription regulation</keyword>
<feature type="DNA-binding region" description="H-T-H motif" evidence="4">
    <location>
        <begin position="33"/>
        <end position="52"/>
    </location>
</feature>
<dbReference type="InterPro" id="IPR036271">
    <property type="entry name" value="Tet_transcr_reg_TetR-rel_C_sf"/>
</dbReference>
<name>A0ABS2VNR9_STRAS</name>
<dbReference type="InterPro" id="IPR001647">
    <property type="entry name" value="HTH_TetR"/>
</dbReference>
<evidence type="ECO:0000256" key="1">
    <source>
        <dbReference type="ARBA" id="ARBA00023015"/>
    </source>
</evidence>
<dbReference type="Pfam" id="PF00440">
    <property type="entry name" value="TetR_N"/>
    <property type="match status" value="1"/>
</dbReference>
<protein>
    <submittedName>
        <fullName evidence="6">TetR/AcrR family transcriptional regulator</fullName>
    </submittedName>
</protein>
<dbReference type="SUPFAM" id="SSF46689">
    <property type="entry name" value="Homeodomain-like"/>
    <property type="match status" value="1"/>
</dbReference>
<evidence type="ECO:0000313" key="6">
    <source>
        <dbReference type="EMBL" id="MBN0044737.1"/>
    </source>
</evidence>
<dbReference type="Gene3D" id="1.10.357.10">
    <property type="entry name" value="Tetracycline Repressor, domain 2"/>
    <property type="match status" value="1"/>
</dbReference>
<dbReference type="RefSeq" id="WP_205382955.1">
    <property type="nucleotide sequence ID" value="NZ_JAFFZS010000007.1"/>
</dbReference>
<evidence type="ECO:0000256" key="3">
    <source>
        <dbReference type="ARBA" id="ARBA00023163"/>
    </source>
</evidence>
<keyword evidence="7" id="KW-1185">Reference proteome</keyword>
<comment type="caution">
    <text evidence="6">The sequence shown here is derived from an EMBL/GenBank/DDBJ whole genome shotgun (WGS) entry which is preliminary data.</text>
</comment>
<evidence type="ECO:0000259" key="5">
    <source>
        <dbReference type="PROSITE" id="PS50977"/>
    </source>
</evidence>
<dbReference type="InterPro" id="IPR050109">
    <property type="entry name" value="HTH-type_TetR-like_transc_reg"/>
</dbReference>
<dbReference type="Proteomes" id="UP000788262">
    <property type="component" value="Unassembled WGS sequence"/>
</dbReference>
<sequence length="205" mass="22140">MAPTSQETGRETRARLLQAAAELIVEDGWGTVSTRRVADRAGVRPGLVHYHFRSVDNLLVEAALQTMRQEVDGLLSMLRGGADTGTGLEFFLDLVARYAADSETTALFSEALLAATRNERLREELAGALGECRSALTDWLAAQTGDPEAEAVSVLLLALLDGLVLHHLIDPRLRRVPLEAALRRLAGLDGPPQADDGDGSPRRHT</sequence>
<gene>
    <name evidence="6" type="ORF">JS756_11575</name>
</gene>
<evidence type="ECO:0000256" key="2">
    <source>
        <dbReference type="ARBA" id="ARBA00023125"/>
    </source>
</evidence>
<evidence type="ECO:0000313" key="7">
    <source>
        <dbReference type="Proteomes" id="UP000788262"/>
    </source>
</evidence>
<dbReference type="EMBL" id="JAFFZS010000007">
    <property type="protein sequence ID" value="MBN0044737.1"/>
    <property type="molecule type" value="Genomic_DNA"/>
</dbReference>
<keyword evidence="3" id="KW-0804">Transcription</keyword>
<dbReference type="SUPFAM" id="SSF48498">
    <property type="entry name" value="Tetracyclin repressor-like, C-terminal domain"/>
    <property type="match status" value="1"/>
</dbReference>
<feature type="domain" description="HTH tetR-type" evidence="5">
    <location>
        <begin position="10"/>
        <end position="70"/>
    </location>
</feature>
<dbReference type="PANTHER" id="PTHR30055">
    <property type="entry name" value="HTH-TYPE TRANSCRIPTIONAL REGULATOR RUTR"/>
    <property type="match status" value="1"/>
</dbReference>
<dbReference type="InterPro" id="IPR041583">
    <property type="entry name" value="TetR_C_31"/>
</dbReference>
<dbReference type="PROSITE" id="PS50977">
    <property type="entry name" value="HTH_TETR_2"/>
    <property type="match status" value="1"/>
</dbReference>
<dbReference type="Pfam" id="PF17940">
    <property type="entry name" value="TetR_C_31"/>
    <property type="match status" value="1"/>
</dbReference>